<dbReference type="Proteomes" id="UP001500326">
    <property type="component" value="Unassembled WGS sequence"/>
</dbReference>
<dbReference type="InterPro" id="IPR036663">
    <property type="entry name" value="Fumarylacetoacetase_C_sf"/>
</dbReference>
<dbReference type="GO" id="GO:0016787">
    <property type="term" value="F:hydrolase activity"/>
    <property type="evidence" value="ECO:0007669"/>
    <property type="project" value="UniProtKB-KW"/>
</dbReference>
<dbReference type="Gene3D" id="3.90.850.10">
    <property type="entry name" value="Fumarylacetoacetase-like, C-terminal domain"/>
    <property type="match status" value="1"/>
</dbReference>
<dbReference type="InterPro" id="IPR011234">
    <property type="entry name" value="Fumarylacetoacetase-like_C"/>
</dbReference>
<evidence type="ECO:0000256" key="1">
    <source>
        <dbReference type="ARBA" id="ARBA00023239"/>
    </source>
</evidence>
<keyword evidence="1" id="KW-0456">Lyase</keyword>
<comment type="caution">
    <text evidence="3">The sequence shown here is derived from an EMBL/GenBank/DDBJ whole genome shotgun (WGS) entry which is preliminary data.</text>
</comment>
<dbReference type="PANTHER" id="PTHR30143">
    <property type="entry name" value="ACID HYDRATASE"/>
    <property type="match status" value="1"/>
</dbReference>
<proteinExistence type="predicted"/>
<dbReference type="SUPFAM" id="SSF56529">
    <property type="entry name" value="FAH"/>
    <property type="match status" value="1"/>
</dbReference>
<dbReference type="PANTHER" id="PTHR30143:SF0">
    <property type="entry name" value="2-KETO-4-PENTENOATE HYDRATASE"/>
    <property type="match status" value="1"/>
</dbReference>
<protein>
    <submittedName>
        <fullName evidence="3">Fumarylacetoacetate hydrolase family protein</fullName>
    </submittedName>
</protein>
<dbReference type="InterPro" id="IPR050772">
    <property type="entry name" value="Hydratase-Decarb/MhpD_sf"/>
</dbReference>
<feature type="domain" description="Fumarylacetoacetase-like C-terminal" evidence="2">
    <location>
        <begin position="64"/>
        <end position="264"/>
    </location>
</feature>
<keyword evidence="4" id="KW-1185">Reference proteome</keyword>
<organism evidence="3 4">
    <name type="scientific">Microbacterium pumilum</name>
    <dbReference type="NCBI Taxonomy" id="344165"/>
    <lineage>
        <taxon>Bacteria</taxon>
        <taxon>Bacillati</taxon>
        <taxon>Actinomycetota</taxon>
        <taxon>Actinomycetes</taxon>
        <taxon>Micrococcales</taxon>
        <taxon>Microbacteriaceae</taxon>
        <taxon>Microbacterium</taxon>
    </lineage>
</organism>
<dbReference type="RefSeq" id="WP_344065910.1">
    <property type="nucleotide sequence ID" value="NZ_BAAAOH010000001.1"/>
</dbReference>
<name>A0ABP5EJW0_9MICO</name>
<dbReference type="EMBL" id="BAAAOH010000001">
    <property type="protein sequence ID" value="GAA1996839.1"/>
    <property type="molecule type" value="Genomic_DNA"/>
</dbReference>
<gene>
    <name evidence="3" type="ORF">GCM10009777_37300</name>
</gene>
<keyword evidence="3" id="KW-0378">Hydrolase</keyword>
<accession>A0ABP5EJW0</accession>
<evidence type="ECO:0000313" key="4">
    <source>
        <dbReference type="Proteomes" id="UP001500326"/>
    </source>
</evidence>
<dbReference type="Pfam" id="PF01557">
    <property type="entry name" value="FAA_hydrolase"/>
    <property type="match status" value="1"/>
</dbReference>
<evidence type="ECO:0000259" key="2">
    <source>
        <dbReference type="Pfam" id="PF01557"/>
    </source>
</evidence>
<evidence type="ECO:0000313" key="3">
    <source>
        <dbReference type="EMBL" id="GAA1996839.1"/>
    </source>
</evidence>
<reference evidence="4" key="1">
    <citation type="journal article" date="2019" name="Int. J. Syst. Evol. Microbiol.">
        <title>The Global Catalogue of Microorganisms (GCM) 10K type strain sequencing project: providing services to taxonomists for standard genome sequencing and annotation.</title>
        <authorList>
            <consortium name="The Broad Institute Genomics Platform"/>
            <consortium name="The Broad Institute Genome Sequencing Center for Infectious Disease"/>
            <person name="Wu L."/>
            <person name="Ma J."/>
        </authorList>
    </citation>
    <scope>NUCLEOTIDE SEQUENCE [LARGE SCALE GENOMIC DNA]</scope>
    <source>
        <strain evidence="4">JCM 14902</strain>
    </source>
</reference>
<sequence>METILNDPQTIPANARELQAARALLDAGRTASAIDPVRDVIPDIAGAYRVQELVLSRKESANNRRTGRKVGLTSIAVQTQLGVDQPDFGVLLEDMHVADGGEIDLAKLIAPKIEAEVAFVLKSDVLGTELSDVVAAVDYAVAALEIVDSRVRNWDITIVDTIADNASSAQYVLGERRLTLDEFVPRDVSMTLHVNGTGASEGKGIACLGDPLNALLWVARTAAAIGQPLRAGEVVLSGALGPMVPLNSGDNISASIGPLGVVSATCGMEK</sequence>